<gene>
    <name evidence="1" type="ORF">Vadar_013313</name>
</gene>
<keyword evidence="2" id="KW-1185">Reference proteome</keyword>
<evidence type="ECO:0000313" key="2">
    <source>
        <dbReference type="Proteomes" id="UP000828048"/>
    </source>
</evidence>
<organism evidence="1 2">
    <name type="scientific">Vaccinium darrowii</name>
    <dbReference type="NCBI Taxonomy" id="229202"/>
    <lineage>
        <taxon>Eukaryota</taxon>
        <taxon>Viridiplantae</taxon>
        <taxon>Streptophyta</taxon>
        <taxon>Embryophyta</taxon>
        <taxon>Tracheophyta</taxon>
        <taxon>Spermatophyta</taxon>
        <taxon>Magnoliopsida</taxon>
        <taxon>eudicotyledons</taxon>
        <taxon>Gunneridae</taxon>
        <taxon>Pentapetalae</taxon>
        <taxon>asterids</taxon>
        <taxon>Ericales</taxon>
        <taxon>Ericaceae</taxon>
        <taxon>Vaccinioideae</taxon>
        <taxon>Vaccinieae</taxon>
        <taxon>Vaccinium</taxon>
    </lineage>
</organism>
<proteinExistence type="predicted"/>
<comment type="caution">
    <text evidence="1">The sequence shown here is derived from an EMBL/GenBank/DDBJ whole genome shotgun (WGS) entry which is preliminary data.</text>
</comment>
<evidence type="ECO:0000313" key="1">
    <source>
        <dbReference type="EMBL" id="KAH7860429.1"/>
    </source>
</evidence>
<protein>
    <submittedName>
        <fullName evidence="1">Uncharacterized protein</fullName>
    </submittedName>
</protein>
<sequence>MEPLPQLTTPPPSPPLPPTSTNRHHVILDDPSVQSTWSHRAWVASGCIAIAISLVKCITAAINSCSWLEPIIAGCFGYVLADLGTGVYHWAIDNYGSASTPIFGPHIEAFQSHHETPWKFTWREFAYNIHELARGITFAVLPLNFFSNDPLLHGFIAVFSGFVLFSEQFHYWAHDTKSRLPPFVVALQDAGLLLSRSQHAAHHRPPYNQNYCIVSGMWNGFLSEYKMFETLEMLVFSKLGVQPRSWNEPDNEWKQKETINPLVK</sequence>
<dbReference type="Proteomes" id="UP000828048">
    <property type="component" value="Chromosome 4"/>
</dbReference>
<name>A0ACB7Z3T7_9ERIC</name>
<dbReference type="EMBL" id="CM037154">
    <property type="protein sequence ID" value="KAH7860429.1"/>
    <property type="molecule type" value="Genomic_DNA"/>
</dbReference>
<reference evidence="1 2" key="1">
    <citation type="journal article" date="2021" name="Hortic Res">
        <title>High-quality reference genome and annotation aids understanding of berry development for evergreen blueberry (Vaccinium darrowii).</title>
        <authorList>
            <person name="Yu J."/>
            <person name="Hulse-Kemp A.M."/>
            <person name="Babiker E."/>
            <person name="Staton M."/>
        </authorList>
    </citation>
    <scope>NUCLEOTIDE SEQUENCE [LARGE SCALE GENOMIC DNA]</scope>
    <source>
        <strain evidence="2">cv. NJ 8807/NJ 8810</strain>
        <tissue evidence="1">Young leaf</tissue>
    </source>
</reference>
<accession>A0ACB7Z3T7</accession>